<dbReference type="KEGG" id="nti:DNFV4_02742"/>
<evidence type="ECO:0000313" key="2">
    <source>
        <dbReference type="Proteomes" id="UP001179121"/>
    </source>
</evidence>
<dbReference type="Proteomes" id="UP001179121">
    <property type="component" value="Chromosome"/>
</dbReference>
<proteinExistence type="predicted"/>
<dbReference type="EMBL" id="OX365700">
    <property type="protein sequence ID" value="CAI4032313.1"/>
    <property type="molecule type" value="Genomic_DNA"/>
</dbReference>
<keyword evidence="2" id="KW-1185">Reference proteome</keyword>
<gene>
    <name evidence="1" type="ORF">DNFV4_02742</name>
</gene>
<accession>A0AA86T8L8</accession>
<name>A0AA86T8L8_9BACT</name>
<dbReference type="AlphaFoldDB" id="A0AA86T8L8"/>
<evidence type="ECO:0000313" key="1">
    <source>
        <dbReference type="EMBL" id="CAI4032313.1"/>
    </source>
</evidence>
<reference evidence="1" key="1">
    <citation type="submission" date="2022-10" db="EMBL/GenBank/DDBJ databases">
        <authorList>
            <person name="Koch H."/>
        </authorList>
    </citation>
    <scope>NUCLEOTIDE SEQUENCE</scope>
    <source>
        <strain evidence="1">DNF</strain>
    </source>
</reference>
<organism evidence="1 2">
    <name type="scientific">Nitrospira tepida</name>
    <dbReference type="NCBI Taxonomy" id="2973512"/>
    <lineage>
        <taxon>Bacteria</taxon>
        <taxon>Pseudomonadati</taxon>
        <taxon>Nitrospirota</taxon>
        <taxon>Nitrospiria</taxon>
        <taxon>Nitrospirales</taxon>
        <taxon>Nitrospiraceae</taxon>
        <taxon>Nitrospira</taxon>
    </lineage>
</organism>
<sequence length="68" mass="7917">MAQRYSVQRKDKAVSNAVSAFEKWRRQYVVKGLGPFVWNYEYDQVDQATKLLKFLLTNLKGADSRSSE</sequence>
<protein>
    <submittedName>
        <fullName evidence="1">Uncharacterized protein</fullName>
    </submittedName>
</protein>